<organism evidence="3 4">
    <name type="scientific">Sinobacterium caligoides</name>
    <dbReference type="NCBI Taxonomy" id="933926"/>
    <lineage>
        <taxon>Bacteria</taxon>
        <taxon>Pseudomonadati</taxon>
        <taxon>Pseudomonadota</taxon>
        <taxon>Gammaproteobacteria</taxon>
        <taxon>Cellvibrionales</taxon>
        <taxon>Spongiibacteraceae</taxon>
        <taxon>Sinobacterium</taxon>
    </lineage>
</organism>
<name>A0A3N2DNK4_9GAMM</name>
<dbReference type="AlphaFoldDB" id="A0A3N2DNK4"/>
<evidence type="ECO:0000313" key="4">
    <source>
        <dbReference type="Proteomes" id="UP000275394"/>
    </source>
</evidence>
<dbReference type="GO" id="GO:0004222">
    <property type="term" value="F:metalloendopeptidase activity"/>
    <property type="evidence" value="ECO:0007669"/>
    <property type="project" value="TreeGrafter"/>
</dbReference>
<dbReference type="SUPFAM" id="SSF51261">
    <property type="entry name" value="Duplicated hybrid motif"/>
    <property type="match status" value="1"/>
</dbReference>
<evidence type="ECO:0000259" key="2">
    <source>
        <dbReference type="Pfam" id="PF01551"/>
    </source>
</evidence>
<dbReference type="PANTHER" id="PTHR21666:SF285">
    <property type="entry name" value="M23 FAMILY METALLOPEPTIDASE"/>
    <property type="match status" value="1"/>
</dbReference>
<keyword evidence="4" id="KW-1185">Reference proteome</keyword>
<evidence type="ECO:0000256" key="1">
    <source>
        <dbReference type="SAM" id="SignalP"/>
    </source>
</evidence>
<keyword evidence="1" id="KW-0732">Signal</keyword>
<accession>A0A3N2DNK4</accession>
<feature type="signal peptide" evidence="1">
    <location>
        <begin position="1"/>
        <end position="25"/>
    </location>
</feature>
<evidence type="ECO:0000313" key="3">
    <source>
        <dbReference type="EMBL" id="ROS01360.1"/>
    </source>
</evidence>
<dbReference type="InterPro" id="IPR050570">
    <property type="entry name" value="Cell_wall_metabolism_enzyme"/>
</dbReference>
<dbReference type="InterPro" id="IPR016047">
    <property type="entry name" value="M23ase_b-sheet_dom"/>
</dbReference>
<feature type="chain" id="PRO_5017998656" evidence="1">
    <location>
        <begin position="26"/>
        <end position="279"/>
    </location>
</feature>
<dbReference type="RefSeq" id="WP_211333624.1">
    <property type="nucleotide sequence ID" value="NZ_RKHR01000004.1"/>
</dbReference>
<sequence length="279" mass="31005">MNKQKGYIVALICSVICLWAGQAAADEPLAKITLSGELQQGGVIFGRSDRDGRVFIDGREVVLDQQHRFVFGLDRDAAEGVTVVFRHANGVEQAETYPVAKREYRMQRIEGIKRSIMQPSEEKLQRIREEAAQVKRAREADLDQTAWHQRFIWPIKGRITGVFGSQRVYNGVPARPHYGIDIAAPVGAKVIAPAAGVVTLAHKNMFYSGGTVIIDHGRGLSSAFLHLSKLHVKVGQQLQQGDLLGEVGSTGRSTGPHLDWRMNWFDRRVDAQLMVPAMR</sequence>
<reference evidence="3 4" key="1">
    <citation type="submission" date="2018-11" db="EMBL/GenBank/DDBJ databases">
        <title>Genomic Encyclopedia of Type Strains, Phase IV (KMG-IV): sequencing the most valuable type-strain genomes for metagenomic binning, comparative biology and taxonomic classification.</title>
        <authorList>
            <person name="Goeker M."/>
        </authorList>
    </citation>
    <scope>NUCLEOTIDE SEQUENCE [LARGE SCALE GENOMIC DNA]</scope>
    <source>
        <strain evidence="3 4">DSM 100316</strain>
    </source>
</reference>
<proteinExistence type="predicted"/>
<protein>
    <submittedName>
        <fullName evidence="3">Peptidase M23-like protein</fullName>
    </submittedName>
</protein>
<dbReference type="Pfam" id="PF01551">
    <property type="entry name" value="Peptidase_M23"/>
    <property type="match status" value="1"/>
</dbReference>
<dbReference type="FunFam" id="2.70.70.10:FF:000019">
    <property type="entry name" value="M23 family peptidase"/>
    <property type="match status" value="1"/>
</dbReference>
<dbReference type="CDD" id="cd12797">
    <property type="entry name" value="M23_peptidase"/>
    <property type="match status" value="1"/>
</dbReference>
<dbReference type="PANTHER" id="PTHR21666">
    <property type="entry name" value="PEPTIDASE-RELATED"/>
    <property type="match status" value="1"/>
</dbReference>
<dbReference type="InterPro" id="IPR011055">
    <property type="entry name" value="Dup_hybrid_motif"/>
</dbReference>
<dbReference type="EMBL" id="RKHR01000004">
    <property type="protein sequence ID" value="ROS01360.1"/>
    <property type="molecule type" value="Genomic_DNA"/>
</dbReference>
<dbReference type="Proteomes" id="UP000275394">
    <property type="component" value="Unassembled WGS sequence"/>
</dbReference>
<dbReference type="Gene3D" id="2.70.70.10">
    <property type="entry name" value="Glucose Permease (Domain IIA)"/>
    <property type="match status" value="1"/>
</dbReference>
<comment type="caution">
    <text evidence="3">The sequence shown here is derived from an EMBL/GenBank/DDBJ whole genome shotgun (WGS) entry which is preliminary data.</text>
</comment>
<feature type="domain" description="M23ase beta-sheet core" evidence="2">
    <location>
        <begin position="176"/>
        <end position="270"/>
    </location>
</feature>
<gene>
    <name evidence="3" type="ORF">EDC56_1801</name>
</gene>